<dbReference type="Gene3D" id="3.40.50.1820">
    <property type="entry name" value="alpha/beta hydrolase"/>
    <property type="match status" value="1"/>
</dbReference>
<comment type="caution">
    <text evidence="1">The sequence shown here is derived from an EMBL/GenBank/DDBJ whole genome shotgun (WGS) entry which is preliminary data.</text>
</comment>
<organism evidence="1 2">
    <name type="scientific">Morella rubra</name>
    <name type="common">Chinese bayberry</name>
    <dbReference type="NCBI Taxonomy" id="262757"/>
    <lineage>
        <taxon>Eukaryota</taxon>
        <taxon>Viridiplantae</taxon>
        <taxon>Streptophyta</taxon>
        <taxon>Embryophyta</taxon>
        <taxon>Tracheophyta</taxon>
        <taxon>Spermatophyta</taxon>
        <taxon>Magnoliopsida</taxon>
        <taxon>eudicotyledons</taxon>
        <taxon>Gunneridae</taxon>
        <taxon>Pentapetalae</taxon>
        <taxon>rosids</taxon>
        <taxon>fabids</taxon>
        <taxon>Fagales</taxon>
        <taxon>Myricaceae</taxon>
        <taxon>Morella</taxon>
    </lineage>
</organism>
<dbReference type="GO" id="GO:0004180">
    <property type="term" value="F:carboxypeptidase activity"/>
    <property type="evidence" value="ECO:0007669"/>
    <property type="project" value="UniProtKB-KW"/>
</dbReference>
<dbReference type="OrthoDB" id="443318at2759"/>
<gene>
    <name evidence="1" type="ORF">CJ030_MR7G023842</name>
</gene>
<proteinExistence type="predicted"/>
<dbReference type="EMBL" id="RXIC02000025">
    <property type="protein sequence ID" value="KAB1208313.1"/>
    <property type="molecule type" value="Genomic_DNA"/>
</dbReference>
<protein>
    <submittedName>
        <fullName evidence="1">Serine carboxypeptidase-like 1</fullName>
    </submittedName>
</protein>
<keyword evidence="1" id="KW-0378">Hydrolase</keyword>
<name>A0A6A1V6C0_9ROSI</name>
<dbReference type="AlphaFoldDB" id="A0A6A1V6C0"/>
<evidence type="ECO:0000313" key="1">
    <source>
        <dbReference type="EMBL" id="KAB1208313.1"/>
    </source>
</evidence>
<keyword evidence="1" id="KW-0121">Carboxypeptidase</keyword>
<sequence>MASHQQSLRSMFSSSTALIAFLWLLPFVSFALLDIAKSQSIVETLPGFPGKLPFKLETGYVGVGEADDVQLFYTSLNPGEPKEGPSDSLAYRRPWLF</sequence>
<keyword evidence="2" id="KW-1185">Reference proteome</keyword>
<evidence type="ECO:0000313" key="2">
    <source>
        <dbReference type="Proteomes" id="UP000516437"/>
    </source>
</evidence>
<keyword evidence="1" id="KW-0645">Protease</keyword>
<accession>A0A6A1V6C0</accession>
<reference evidence="1 2" key="1">
    <citation type="journal article" date="2019" name="Plant Biotechnol. J.">
        <title>The red bayberry genome and genetic basis of sex determination.</title>
        <authorList>
            <person name="Jia H.M."/>
            <person name="Jia H.J."/>
            <person name="Cai Q.L."/>
            <person name="Wang Y."/>
            <person name="Zhao H.B."/>
            <person name="Yang W.F."/>
            <person name="Wang G.Y."/>
            <person name="Li Y.H."/>
            <person name="Zhan D.L."/>
            <person name="Shen Y.T."/>
            <person name="Niu Q.F."/>
            <person name="Chang L."/>
            <person name="Qiu J."/>
            <person name="Zhao L."/>
            <person name="Xie H.B."/>
            <person name="Fu W.Y."/>
            <person name="Jin J."/>
            <person name="Li X.W."/>
            <person name="Jiao Y."/>
            <person name="Zhou C.C."/>
            <person name="Tu T."/>
            <person name="Chai C.Y."/>
            <person name="Gao J.L."/>
            <person name="Fan L.J."/>
            <person name="van de Weg E."/>
            <person name="Wang J.Y."/>
            <person name="Gao Z.S."/>
        </authorList>
    </citation>
    <scope>NUCLEOTIDE SEQUENCE [LARGE SCALE GENOMIC DNA]</scope>
    <source>
        <tissue evidence="1">Leaves</tissue>
    </source>
</reference>
<dbReference type="Proteomes" id="UP000516437">
    <property type="component" value="Chromosome 7"/>
</dbReference>
<dbReference type="InterPro" id="IPR029058">
    <property type="entry name" value="AB_hydrolase_fold"/>
</dbReference>